<evidence type="ECO:0000256" key="14">
    <source>
        <dbReference type="ARBA" id="ARBA00048369"/>
    </source>
</evidence>
<keyword evidence="8" id="KW-0223">Dioxygenase</keyword>
<protein>
    <recommendedName>
        <fullName evidence="13">9-cis-epoxycarotenoid dioxygenase</fullName>
        <ecNumber evidence="13">1.13.11.51</ecNumber>
    </recommendedName>
</protein>
<evidence type="ECO:0000256" key="5">
    <source>
        <dbReference type="ARBA" id="ARBA00022723"/>
    </source>
</evidence>
<evidence type="ECO:0000256" key="10">
    <source>
        <dbReference type="ARBA" id="ARBA00023004"/>
    </source>
</evidence>
<evidence type="ECO:0000256" key="3">
    <source>
        <dbReference type="ARBA" id="ARBA00022528"/>
    </source>
</evidence>
<evidence type="ECO:0000256" key="9">
    <source>
        <dbReference type="ARBA" id="ARBA00023002"/>
    </source>
</evidence>
<comment type="catalytic activity">
    <reaction evidence="11">
        <text>9-cis-violaxanthin + O2 = (3S,5R,6S)-5,6-epoxy-3-hydroxy-5,6-dihydro-12'-apo-beta-caroten-12'-al + 2-cis,4-trans-xanthoxin</text>
        <dbReference type="Rhea" id="RHEA:16541"/>
        <dbReference type="ChEBI" id="CHEBI:15379"/>
        <dbReference type="ChEBI" id="CHEBI:32304"/>
        <dbReference type="ChEBI" id="CHEBI:34597"/>
        <dbReference type="ChEBI" id="CHEBI:35305"/>
        <dbReference type="EC" id="1.13.11.51"/>
    </reaction>
</comment>
<dbReference type="GO" id="GO:0045549">
    <property type="term" value="F:9-cis-epoxycarotenoid dioxygenase activity"/>
    <property type="evidence" value="ECO:0007669"/>
    <property type="project" value="UniProtKB-EC"/>
</dbReference>
<keyword evidence="6" id="KW-0937">Abscisic acid biosynthesis</keyword>
<evidence type="ECO:0000256" key="8">
    <source>
        <dbReference type="ARBA" id="ARBA00022964"/>
    </source>
</evidence>
<dbReference type="EC" id="1.13.11.51" evidence="13"/>
<keyword evidence="17" id="KW-1185">Reference proteome</keyword>
<dbReference type="GO" id="GO:0016121">
    <property type="term" value="P:carotene catabolic process"/>
    <property type="evidence" value="ECO:0007669"/>
    <property type="project" value="TreeGrafter"/>
</dbReference>
<dbReference type="Pfam" id="PF03055">
    <property type="entry name" value="RPE65"/>
    <property type="match status" value="1"/>
</dbReference>
<reference evidence="16 17" key="1">
    <citation type="submission" date="2019-01" db="EMBL/GenBank/DDBJ databases">
        <title>Sequencing of cultivated peanut Arachis hypogaea provides insights into genome evolution and oil improvement.</title>
        <authorList>
            <person name="Chen X."/>
        </authorList>
    </citation>
    <scope>NUCLEOTIDE SEQUENCE [LARGE SCALE GENOMIC DNA]</scope>
    <source>
        <strain evidence="17">cv. Fuhuasheng</strain>
        <tissue evidence="16">Leaves</tissue>
    </source>
</reference>
<comment type="caution">
    <text evidence="16">The sequence shown here is derived from an EMBL/GenBank/DDBJ whole genome shotgun (WGS) entry which is preliminary data.</text>
</comment>
<gene>
    <name evidence="16" type="ORF">Ahy_B06g085460</name>
</gene>
<evidence type="ECO:0000256" key="2">
    <source>
        <dbReference type="ARBA" id="ARBA00006787"/>
    </source>
</evidence>
<proteinExistence type="inferred from homology"/>
<comment type="catalytic activity">
    <reaction evidence="14">
        <text>a 9-cis-epoxycarotenoid + O2 = a 12'-apo-carotenal + 2-cis,4-trans-xanthoxin</text>
        <dbReference type="Rhea" id="RHEA:23328"/>
        <dbReference type="ChEBI" id="CHEBI:15379"/>
        <dbReference type="ChEBI" id="CHEBI:32304"/>
        <dbReference type="ChEBI" id="CHEBI:51972"/>
        <dbReference type="ChEBI" id="CHEBI:51973"/>
        <dbReference type="EC" id="1.13.11.51"/>
    </reaction>
</comment>
<dbReference type="PANTHER" id="PTHR10543:SF26">
    <property type="entry name" value="9-CIS-EPOXYCAROTENOID DIOXYGENASE NCED3, CHLOROPLASTIC"/>
    <property type="match status" value="1"/>
</dbReference>
<keyword evidence="5 15" id="KW-0479">Metal-binding</keyword>
<keyword evidence="9" id="KW-0560">Oxidoreductase</keyword>
<dbReference type="STRING" id="3818.A0A444YUP0"/>
<comment type="subcellular location">
    <subcellularLocation>
        <location evidence="1">Plastid</location>
        <location evidence="1">Chloroplast</location>
    </subcellularLocation>
</comment>
<keyword evidence="4" id="KW-0934">Plastid</keyword>
<accession>A0A444YUP0</accession>
<comment type="similarity">
    <text evidence="2">Belongs to the carotenoid oxygenase family.</text>
</comment>
<dbReference type="GO" id="GO:0046872">
    <property type="term" value="F:metal ion binding"/>
    <property type="evidence" value="ECO:0007669"/>
    <property type="project" value="UniProtKB-KW"/>
</dbReference>
<keyword evidence="3" id="KW-0150">Chloroplast</keyword>
<sequence length="123" mass="13616">MSEDDLPYEVQITISGDLKTIGRYSFGNQLNSTMIAHPKVNPVSRELFALSYDVSRPYLKYFRFLPEGEKSPDMEIRLFVGEMINGGSPVMYDGKKNRGSGFSPIFTSVSASWFGGGGGGKCW</sequence>
<dbReference type="Proteomes" id="UP000289738">
    <property type="component" value="Chromosome B06"/>
</dbReference>
<evidence type="ECO:0000256" key="1">
    <source>
        <dbReference type="ARBA" id="ARBA00004229"/>
    </source>
</evidence>
<evidence type="ECO:0000256" key="7">
    <source>
        <dbReference type="ARBA" id="ARBA00022946"/>
    </source>
</evidence>
<evidence type="ECO:0000256" key="12">
    <source>
        <dbReference type="ARBA" id="ARBA00036784"/>
    </source>
</evidence>
<evidence type="ECO:0000313" key="17">
    <source>
        <dbReference type="Proteomes" id="UP000289738"/>
    </source>
</evidence>
<comment type="catalytic activity">
    <reaction evidence="12">
        <text>9'-cis-neoxanthin + O2 = (3S,5R,6R)-3,5-dihydroxy-6,7-didehydro-5,6-dihydro-12'-apo-beta-caroten-12'-al + 2-cis,4-trans-xanthoxin</text>
        <dbReference type="Rhea" id="RHEA:19677"/>
        <dbReference type="ChEBI" id="CHEBI:15379"/>
        <dbReference type="ChEBI" id="CHEBI:32304"/>
        <dbReference type="ChEBI" id="CHEBI:34596"/>
        <dbReference type="ChEBI" id="CHEBI:35306"/>
        <dbReference type="EC" id="1.13.11.51"/>
    </reaction>
</comment>
<dbReference type="EMBL" id="SDMP01000016">
    <property type="protein sequence ID" value="RYR05618.1"/>
    <property type="molecule type" value="Genomic_DNA"/>
</dbReference>
<organism evidence="16 17">
    <name type="scientific">Arachis hypogaea</name>
    <name type="common">Peanut</name>
    <dbReference type="NCBI Taxonomy" id="3818"/>
    <lineage>
        <taxon>Eukaryota</taxon>
        <taxon>Viridiplantae</taxon>
        <taxon>Streptophyta</taxon>
        <taxon>Embryophyta</taxon>
        <taxon>Tracheophyta</taxon>
        <taxon>Spermatophyta</taxon>
        <taxon>Magnoliopsida</taxon>
        <taxon>eudicotyledons</taxon>
        <taxon>Gunneridae</taxon>
        <taxon>Pentapetalae</taxon>
        <taxon>rosids</taxon>
        <taxon>fabids</taxon>
        <taxon>Fabales</taxon>
        <taxon>Fabaceae</taxon>
        <taxon>Papilionoideae</taxon>
        <taxon>50 kb inversion clade</taxon>
        <taxon>dalbergioids sensu lato</taxon>
        <taxon>Dalbergieae</taxon>
        <taxon>Pterocarpus clade</taxon>
        <taxon>Arachis</taxon>
    </lineage>
</organism>
<dbReference type="PANTHER" id="PTHR10543">
    <property type="entry name" value="BETA-CAROTENE DIOXYGENASE"/>
    <property type="match status" value="1"/>
</dbReference>
<evidence type="ECO:0000256" key="11">
    <source>
        <dbReference type="ARBA" id="ARBA00035929"/>
    </source>
</evidence>
<evidence type="ECO:0000256" key="6">
    <source>
        <dbReference type="ARBA" id="ARBA00022865"/>
    </source>
</evidence>
<name>A0A444YUP0_ARAHY</name>
<evidence type="ECO:0000256" key="13">
    <source>
        <dbReference type="ARBA" id="ARBA00039007"/>
    </source>
</evidence>
<evidence type="ECO:0000256" key="15">
    <source>
        <dbReference type="PIRSR" id="PIRSR604294-1"/>
    </source>
</evidence>
<comment type="cofactor">
    <cofactor evidence="15">
        <name>Fe(2+)</name>
        <dbReference type="ChEBI" id="CHEBI:29033"/>
    </cofactor>
    <text evidence="15">Binds 1 Fe(2+) ion per subunit.</text>
</comment>
<feature type="binding site" evidence="15">
    <location>
        <position position="37"/>
    </location>
    <ligand>
        <name>Fe cation</name>
        <dbReference type="ChEBI" id="CHEBI:24875"/>
        <note>catalytic</note>
    </ligand>
</feature>
<evidence type="ECO:0000256" key="4">
    <source>
        <dbReference type="ARBA" id="ARBA00022640"/>
    </source>
</evidence>
<keyword evidence="7" id="KW-0809">Transit peptide</keyword>
<keyword evidence="10 15" id="KW-0408">Iron</keyword>
<evidence type="ECO:0000313" key="16">
    <source>
        <dbReference type="EMBL" id="RYR05618.1"/>
    </source>
</evidence>
<dbReference type="GO" id="GO:0009688">
    <property type="term" value="P:abscisic acid biosynthetic process"/>
    <property type="evidence" value="ECO:0007669"/>
    <property type="project" value="UniProtKB-KW"/>
</dbReference>
<dbReference type="AlphaFoldDB" id="A0A444YUP0"/>
<dbReference type="GO" id="GO:0009570">
    <property type="term" value="C:chloroplast stroma"/>
    <property type="evidence" value="ECO:0007669"/>
    <property type="project" value="TreeGrafter"/>
</dbReference>
<dbReference type="InterPro" id="IPR004294">
    <property type="entry name" value="Carotenoid_Oase"/>
</dbReference>